<sequence>MTSYDIKSLIPQREPILLVDALVGVEGGAVRTRLTVRRDNCFVGEDGLLAEPGLVEHIAQSASAFAGYKAMEAGASEPPVGYIGEVRKFRCYRCPRVGEELQTTVTFGPEVGGVSVLTGETCVGEETVACTQMKIYVAEG</sequence>
<dbReference type="Pfam" id="PF22817">
    <property type="entry name" value="ApeP-like"/>
    <property type="match status" value="1"/>
</dbReference>
<proteinExistence type="predicted"/>
<dbReference type="STRING" id="762982.HMPREF9442_00111"/>
<name>F3QPM4_9BACT</name>
<dbReference type="InterPro" id="IPR016776">
    <property type="entry name" value="ApeP-like_dehydratase"/>
</dbReference>
<organism evidence="1 2">
    <name type="scientific">Paraprevotella xylaniphila YIT 11841</name>
    <dbReference type="NCBI Taxonomy" id="762982"/>
    <lineage>
        <taxon>Bacteria</taxon>
        <taxon>Pseudomonadati</taxon>
        <taxon>Bacteroidota</taxon>
        <taxon>Bacteroidia</taxon>
        <taxon>Bacteroidales</taxon>
        <taxon>Prevotellaceae</taxon>
        <taxon>Paraprevotella</taxon>
    </lineage>
</organism>
<dbReference type="AlphaFoldDB" id="F3QPM4"/>
<protein>
    <submittedName>
        <fullName evidence="1">FabA-like domain protein</fullName>
    </submittedName>
</protein>
<evidence type="ECO:0000313" key="1">
    <source>
        <dbReference type="EMBL" id="EGG58218.1"/>
    </source>
</evidence>
<dbReference type="InterPro" id="IPR029069">
    <property type="entry name" value="HotDog_dom_sf"/>
</dbReference>
<dbReference type="eggNOG" id="COG4706">
    <property type="taxonomic scope" value="Bacteria"/>
</dbReference>
<dbReference type="Gene3D" id="3.10.129.10">
    <property type="entry name" value="Hotdog Thioesterase"/>
    <property type="match status" value="1"/>
</dbReference>
<dbReference type="HOGENOM" id="CLU_116661_2_0_10"/>
<reference evidence="1 2" key="1">
    <citation type="submission" date="2011-02" db="EMBL/GenBank/DDBJ databases">
        <authorList>
            <person name="Weinstock G."/>
            <person name="Sodergren E."/>
            <person name="Clifton S."/>
            <person name="Fulton L."/>
            <person name="Fulton B."/>
            <person name="Courtney L."/>
            <person name="Fronick C."/>
            <person name="Harrison M."/>
            <person name="Strong C."/>
            <person name="Farmer C."/>
            <person name="Delahaunty K."/>
            <person name="Markovic C."/>
            <person name="Hall O."/>
            <person name="Minx P."/>
            <person name="Tomlinson C."/>
            <person name="Mitreva M."/>
            <person name="Hou S."/>
            <person name="Chen J."/>
            <person name="Wollam A."/>
            <person name="Pepin K.H."/>
            <person name="Johnson M."/>
            <person name="Bhonagiri V."/>
            <person name="Zhang X."/>
            <person name="Suruliraj S."/>
            <person name="Warren W."/>
            <person name="Chinwalla A."/>
            <person name="Mardis E.R."/>
            <person name="Wilson R.K."/>
        </authorList>
    </citation>
    <scope>NUCLEOTIDE SEQUENCE [LARGE SCALE GENOMIC DNA]</scope>
    <source>
        <strain evidence="1 2">YIT 11841</strain>
    </source>
</reference>
<evidence type="ECO:0000313" key="2">
    <source>
        <dbReference type="Proteomes" id="UP000005546"/>
    </source>
</evidence>
<accession>F3QPM4</accession>
<keyword evidence="2" id="KW-1185">Reference proteome</keyword>
<dbReference type="SUPFAM" id="SSF54637">
    <property type="entry name" value="Thioesterase/thiol ester dehydrase-isomerase"/>
    <property type="match status" value="1"/>
</dbReference>
<dbReference type="RefSeq" id="WP_008624088.1">
    <property type="nucleotide sequence ID" value="NZ_GL883805.1"/>
</dbReference>
<gene>
    <name evidence="1" type="ORF">HMPREF9442_00111</name>
</gene>
<dbReference type="Proteomes" id="UP000005546">
    <property type="component" value="Unassembled WGS sequence"/>
</dbReference>
<dbReference type="OrthoDB" id="2922403at2"/>
<comment type="caution">
    <text evidence="1">The sequence shown here is derived from an EMBL/GenBank/DDBJ whole genome shotgun (WGS) entry which is preliminary data.</text>
</comment>
<dbReference type="EMBL" id="AFBR01000001">
    <property type="protein sequence ID" value="EGG58218.1"/>
    <property type="molecule type" value="Genomic_DNA"/>
</dbReference>